<keyword evidence="2" id="KW-1185">Reference proteome</keyword>
<accession>A0A914LPI8</accession>
<proteinExistence type="predicted"/>
<dbReference type="WBParaSite" id="Minc3s00692g16160">
    <property type="protein sequence ID" value="Minc3s00692g16160"/>
    <property type="gene ID" value="Minc3s00692g16160"/>
</dbReference>
<protein>
    <submittedName>
        <fullName evidence="3">Uncharacterized protein</fullName>
    </submittedName>
</protein>
<sequence length="124" mass="14744">MVAFLSLFWRILIEQIISEKTSVDSKNFFTEFLITLFDLHRLSDKQAEAAFDLFLDFIEVNKKEMEGEENQKSKKIFPKILRKQIKSMIVRFPNSFDLIRKRRNKLIIQKLMEECKVSNLIVGN</sequence>
<dbReference type="Proteomes" id="UP000887563">
    <property type="component" value="Unplaced"/>
</dbReference>
<dbReference type="AlphaFoldDB" id="A0A914LPI8"/>
<name>A0A914LPI8_MELIC</name>
<keyword evidence="1" id="KW-0732">Signal</keyword>
<evidence type="ECO:0000313" key="3">
    <source>
        <dbReference type="WBParaSite" id="Minc3s00692g16160"/>
    </source>
</evidence>
<evidence type="ECO:0000256" key="1">
    <source>
        <dbReference type="SAM" id="SignalP"/>
    </source>
</evidence>
<reference evidence="3" key="1">
    <citation type="submission" date="2022-11" db="UniProtKB">
        <authorList>
            <consortium name="WormBaseParasite"/>
        </authorList>
    </citation>
    <scope>IDENTIFICATION</scope>
</reference>
<feature type="signal peptide" evidence="1">
    <location>
        <begin position="1"/>
        <end position="18"/>
    </location>
</feature>
<organism evidence="2 3">
    <name type="scientific">Meloidogyne incognita</name>
    <name type="common">Southern root-knot nematode worm</name>
    <name type="synonym">Oxyuris incognita</name>
    <dbReference type="NCBI Taxonomy" id="6306"/>
    <lineage>
        <taxon>Eukaryota</taxon>
        <taxon>Metazoa</taxon>
        <taxon>Ecdysozoa</taxon>
        <taxon>Nematoda</taxon>
        <taxon>Chromadorea</taxon>
        <taxon>Rhabditida</taxon>
        <taxon>Tylenchina</taxon>
        <taxon>Tylenchomorpha</taxon>
        <taxon>Tylenchoidea</taxon>
        <taxon>Meloidogynidae</taxon>
        <taxon>Meloidogyninae</taxon>
        <taxon>Meloidogyne</taxon>
        <taxon>Meloidogyne incognita group</taxon>
    </lineage>
</organism>
<feature type="chain" id="PRO_5037041858" evidence="1">
    <location>
        <begin position="19"/>
        <end position="124"/>
    </location>
</feature>
<evidence type="ECO:0000313" key="2">
    <source>
        <dbReference type="Proteomes" id="UP000887563"/>
    </source>
</evidence>